<reference evidence="2" key="2">
    <citation type="journal article" date="2020" name="Antonie Van Leeuwenhoek">
        <title>Labilibaculum antarcticum sp. nov., a novel facultative anaerobic, psychrotorelant bacterium isolated from marine sediment of Antarctica.</title>
        <authorList>
            <person name="Watanabe M."/>
            <person name="Kojima H."/>
            <person name="Fukui M."/>
        </authorList>
    </citation>
    <scope>NUCLEOTIDE SEQUENCE [LARGE SCALE GENOMIC DNA]</scope>
    <source>
        <strain evidence="2">SPP2</strain>
    </source>
</reference>
<protein>
    <submittedName>
        <fullName evidence="1">Uncharacterized protein</fullName>
    </submittedName>
</protein>
<accession>A0A1Y1CEP9</accession>
<name>A0A1Y1CEP9_9BACT</name>
<organism evidence="1 2">
    <name type="scientific">Labilibaculum antarcticum</name>
    <dbReference type="NCBI Taxonomy" id="1717717"/>
    <lineage>
        <taxon>Bacteria</taxon>
        <taxon>Pseudomonadati</taxon>
        <taxon>Bacteroidota</taxon>
        <taxon>Bacteroidia</taxon>
        <taxon>Marinilabiliales</taxon>
        <taxon>Marinifilaceae</taxon>
        <taxon>Labilibaculum</taxon>
    </lineage>
</organism>
<sequence length="42" mass="5015">MLGIWGNYAINPEYIPLRKKYKDLSGSLYELKNLEWKKVVKD</sequence>
<evidence type="ECO:0000313" key="1">
    <source>
        <dbReference type="EMBL" id="BAX78790.1"/>
    </source>
</evidence>
<gene>
    <name evidence="1" type="ORF">ALGA_0396</name>
</gene>
<dbReference type="Proteomes" id="UP000218267">
    <property type="component" value="Chromosome"/>
</dbReference>
<proteinExistence type="predicted"/>
<keyword evidence="2" id="KW-1185">Reference proteome</keyword>
<dbReference type="KEGG" id="mbas:ALGA_0396"/>
<reference evidence="1 2" key="1">
    <citation type="journal article" date="2018" name="Mar. Genomics">
        <title>Complete genome sequence of Marinifilaceae bacterium strain SPP2, isolated from the Antarctic marine sediment.</title>
        <authorList>
            <person name="Watanabe M."/>
            <person name="Kojima H."/>
            <person name="Fukui M."/>
        </authorList>
    </citation>
    <scope>NUCLEOTIDE SEQUENCE [LARGE SCALE GENOMIC DNA]</scope>
    <source>
        <strain evidence="1 2">SPP2</strain>
    </source>
</reference>
<evidence type="ECO:0000313" key="2">
    <source>
        <dbReference type="Proteomes" id="UP000218267"/>
    </source>
</evidence>
<dbReference type="AlphaFoldDB" id="A0A1Y1CEP9"/>
<dbReference type="EMBL" id="AP018042">
    <property type="protein sequence ID" value="BAX78790.1"/>
    <property type="molecule type" value="Genomic_DNA"/>
</dbReference>